<dbReference type="InterPro" id="IPR002075">
    <property type="entry name" value="NTF2_dom"/>
</dbReference>
<evidence type="ECO:0000313" key="2">
    <source>
        <dbReference type="EMBL" id="KAL3310950.1"/>
    </source>
</evidence>
<keyword evidence="3" id="KW-1185">Reference proteome</keyword>
<name>A0ABD2PU08_9PLAT</name>
<dbReference type="Pfam" id="PF22602">
    <property type="entry name" value="NXF_NTF2"/>
    <property type="match status" value="1"/>
</dbReference>
<dbReference type="InterPro" id="IPR032710">
    <property type="entry name" value="NTF2-like_dom_sf"/>
</dbReference>
<dbReference type="EMBL" id="JBJKFK010002540">
    <property type="protein sequence ID" value="KAL3310950.1"/>
    <property type="molecule type" value="Genomic_DNA"/>
</dbReference>
<evidence type="ECO:0000259" key="1">
    <source>
        <dbReference type="Pfam" id="PF22602"/>
    </source>
</evidence>
<feature type="domain" description="Nuclear transport factor 2" evidence="1">
    <location>
        <begin position="69"/>
        <end position="318"/>
    </location>
</feature>
<evidence type="ECO:0000313" key="3">
    <source>
        <dbReference type="Proteomes" id="UP001626550"/>
    </source>
</evidence>
<comment type="caution">
    <text evidence="2">The sequence shown here is derived from an EMBL/GenBank/DDBJ whole genome shotgun (WGS) entry which is preliminary data.</text>
</comment>
<gene>
    <name evidence="2" type="ORF">Ciccas_010474</name>
</gene>
<dbReference type="SUPFAM" id="SSF54427">
    <property type="entry name" value="NTF2-like"/>
    <property type="match status" value="1"/>
</dbReference>
<protein>
    <recommendedName>
        <fullName evidence="1">Nuclear transport factor 2 domain-containing protein</fullName>
    </recommendedName>
</protein>
<dbReference type="AlphaFoldDB" id="A0ABD2PU08"/>
<proteinExistence type="predicted"/>
<dbReference type="Gene3D" id="3.10.450.50">
    <property type="match status" value="1"/>
</dbReference>
<dbReference type="Proteomes" id="UP001626550">
    <property type="component" value="Unassembled WGS sequence"/>
</dbReference>
<sequence>MEYQEDIPVKDVHARFNSLSNKRKKKQEKVLKKEFAQKCVESLTTEPLAIDLPQSKPVGLVSSAILNYLQQFIGKYLDIYDNPTNRVQLQDFYSDDAVFALQSAHLTNPSYIKHLAKREPICPIWQLYEPFAVNDLDGNCPLPSWALFTRTQSLEPKISGQQHVPKINLNKNDRANMKVFRGIIDHRKKELISKDRSLMASDEWKRIDIPRPPAPRSIAKGKEQIMGLLCRMPPCKHVRSDTCCQVDVPIATPAGIVMRFSCLMVEALPLSIVEKMHPSSNIHVLIFGKIGAAAVRLVQRTMIIDPEPVNKIVQEDMTILPAPLPMINTHSDAIKLALFGESPLEPQLSNLKIHNSQ</sequence>
<organism evidence="2 3">
    <name type="scientific">Cichlidogyrus casuarinus</name>
    <dbReference type="NCBI Taxonomy" id="1844966"/>
    <lineage>
        <taxon>Eukaryota</taxon>
        <taxon>Metazoa</taxon>
        <taxon>Spiralia</taxon>
        <taxon>Lophotrochozoa</taxon>
        <taxon>Platyhelminthes</taxon>
        <taxon>Monogenea</taxon>
        <taxon>Monopisthocotylea</taxon>
        <taxon>Dactylogyridea</taxon>
        <taxon>Ancyrocephalidae</taxon>
        <taxon>Cichlidogyrus</taxon>
    </lineage>
</organism>
<accession>A0ABD2PU08</accession>
<reference evidence="2 3" key="1">
    <citation type="submission" date="2024-11" db="EMBL/GenBank/DDBJ databases">
        <title>Adaptive evolution of stress response genes in parasites aligns with host niche diversity.</title>
        <authorList>
            <person name="Hahn C."/>
            <person name="Resl P."/>
        </authorList>
    </citation>
    <scope>NUCLEOTIDE SEQUENCE [LARGE SCALE GENOMIC DNA]</scope>
    <source>
        <strain evidence="2">EGGRZ-B1_66</strain>
        <tissue evidence="2">Body</tissue>
    </source>
</reference>